<evidence type="ECO:0000256" key="1">
    <source>
        <dbReference type="SAM" id="MobiDB-lite"/>
    </source>
</evidence>
<feature type="signal peptide" evidence="3">
    <location>
        <begin position="1"/>
        <end position="39"/>
    </location>
</feature>
<evidence type="ECO:0000256" key="2">
    <source>
        <dbReference type="SAM" id="Phobius"/>
    </source>
</evidence>
<gene>
    <name evidence="4" type="ORF">FHU37_001994</name>
</gene>
<dbReference type="EMBL" id="JACBZD010000001">
    <property type="protein sequence ID" value="NYI05051.1"/>
    <property type="molecule type" value="Genomic_DNA"/>
</dbReference>
<protein>
    <recommendedName>
        <fullName evidence="6">Gram-positive cocci surface proteins LPxTG domain-containing protein</fullName>
    </recommendedName>
</protein>
<keyword evidence="3" id="KW-0732">Signal</keyword>
<feature type="compositionally biased region" description="Low complexity" evidence="1">
    <location>
        <begin position="34"/>
        <end position="50"/>
    </location>
</feature>
<proteinExistence type="predicted"/>
<keyword evidence="2" id="KW-0472">Membrane</keyword>
<organism evidence="4 5">
    <name type="scientific">Allostreptomyces psammosilenae</name>
    <dbReference type="NCBI Taxonomy" id="1892865"/>
    <lineage>
        <taxon>Bacteria</taxon>
        <taxon>Bacillati</taxon>
        <taxon>Actinomycetota</taxon>
        <taxon>Actinomycetes</taxon>
        <taxon>Kitasatosporales</taxon>
        <taxon>Streptomycetaceae</taxon>
        <taxon>Allostreptomyces</taxon>
    </lineage>
</organism>
<feature type="compositionally biased region" description="Polar residues" evidence="1">
    <location>
        <begin position="108"/>
        <end position="123"/>
    </location>
</feature>
<feature type="compositionally biased region" description="Low complexity" evidence="1">
    <location>
        <begin position="330"/>
        <end position="339"/>
    </location>
</feature>
<dbReference type="RefSeq" id="WP_179813864.1">
    <property type="nucleotide sequence ID" value="NZ_JACBZD010000001.1"/>
</dbReference>
<evidence type="ECO:0000313" key="5">
    <source>
        <dbReference type="Proteomes" id="UP000567795"/>
    </source>
</evidence>
<dbReference type="AlphaFoldDB" id="A0A853A2T6"/>
<feature type="compositionally biased region" description="Gly residues" evidence="1">
    <location>
        <begin position="352"/>
        <end position="363"/>
    </location>
</feature>
<feature type="region of interest" description="Disordered" evidence="1">
    <location>
        <begin position="98"/>
        <end position="123"/>
    </location>
</feature>
<keyword evidence="5" id="KW-1185">Reference proteome</keyword>
<evidence type="ECO:0000313" key="4">
    <source>
        <dbReference type="EMBL" id="NYI05051.1"/>
    </source>
</evidence>
<feature type="compositionally biased region" description="Low complexity" evidence="1">
    <location>
        <begin position="364"/>
        <end position="374"/>
    </location>
</feature>
<feature type="region of interest" description="Disordered" evidence="1">
    <location>
        <begin position="280"/>
        <end position="375"/>
    </location>
</feature>
<keyword evidence="2" id="KW-0812">Transmembrane</keyword>
<evidence type="ECO:0000256" key="3">
    <source>
        <dbReference type="SAM" id="SignalP"/>
    </source>
</evidence>
<keyword evidence="2" id="KW-1133">Transmembrane helix</keyword>
<evidence type="ECO:0008006" key="6">
    <source>
        <dbReference type="Google" id="ProtNLM"/>
    </source>
</evidence>
<feature type="compositionally biased region" description="Pro residues" evidence="1">
    <location>
        <begin position="51"/>
        <end position="60"/>
    </location>
</feature>
<reference evidence="4 5" key="1">
    <citation type="submission" date="2020-07" db="EMBL/GenBank/DDBJ databases">
        <title>Sequencing the genomes of 1000 actinobacteria strains.</title>
        <authorList>
            <person name="Klenk H.-P."/>
        </authorList>
    </citation>
    <scope>NUCLEOTIDE SEQUENCE [LARGE SCALE GENOMIC DNA]</scope>
    <source>
        <strain evidence="4 5">DSM 42178</strain>
    </source>
</reference>
<feature type="compositionally biased region" description="Gly residues" evidence="1">
    <location>
        <begin position="283"/>
        <end position="324"/>
    </location>
</feature>
<feature type="chain" id="PRO_5032285958" description="Gram-positive cocci surface proteins LPxTG domain-containing protein" evidence="3">
    <location>
        <begin position="40"/>
        <end position="418"/>
    </location>
</feature>
<sequence>MRTSRPKRPALRPARRRAAALLAAGTAGVLALPLSPAGAATPSTSAGPAGPSSPPAPEAPAEPVGAAEAVTARLGLSVALLGEAVTLPVEASIGEVAAQSADAPEAGTDQQHSTEGTLDTELNGTPDRAVVATRLAASSATSDAALSEAEVRLVDATVRLGARALPGADLLDAEEIHAIASCPADGVPRARVEVVGDLRLAGVAVSLDASGVARVPIPGVGEVTLRLTEHVSHDDRSATTALRLDLGADPLRLGLTEVTGGITLAEASCRLSVPEAGDDTVGASGGAAGSAGSNGSGGTGGSHGSGGSTGGPGGTAGGTSGGGTAPAPAPGALPGTAGAEHGSGTGDTTAPGAGGATSGGGTSGAQPQGAAQTGRLAATGASDTLSLAVAGVTVALAGVLMTVLAFRRRGATARTTRI</sequence>
<accession>A0A853A2T6</accession>
<comment type="caution">
    <text evidence="4">The sequence shown here is derived from an EMBL/GenBank/DDBJ whole genome shotgun (WGS) entry which is preliminary data.</text>
</comment>
<dbReference type="Proteomes" id="UP000567795">
    <property type="component" value="Unassembled WGS sequence"/>
</dbReference>
<feature type="region of interest" description="Disordered" evidence="1">
    <location>
        <begin position="34"/>
        <end position="64"/>
    </location>
</feature>
<feature type="transmembrane region" description="Helical" evidence="2">
    <location>
        <begin position="385"/>
        <end position="406"/>
    </location>
</feature>
<name>A0A853A2T6_9ACTN</name>